<organism evidence="17 18">
    <name type="scientific">Hydrogenobacter hydrogenophilus</name>
    <dbReference type="NCBI Taxonomy" id="35835"/>
    <lineage>
        <taxon>Bacteria</taxon>
        <taxon>Pseudomonadati</taxon>
        <taxon>Aquificota</taxon>
        <taxon>Aquificia</taxon>
        <taxon>Aquificales</taxon>
        <taxon>Aquificaceae</taxon>
        <taxon>Hydrogenobacter</taxon>
    </lineage>
</organism>
<dbReference type="GO" id="GO:0046872">
    <property type="term" value="F:metal ion binding"/>
    <property type="evidence" value="ECO:0007669"/>
    <property type="project" value="UniProtKB-KW"/>
</dbReference>
<dbReference type="InterPro" id="IPR050860">
    <property type="entry name" value="FeoB_GTPase"/>
</dbReference>
<proteinExistence type="inferred from homology"/>
<dbReference type="RefSeq" id="WP_096602207.1">
    <property type="nucleotide sequence ID" value="NZ_OBEN01000005.1"/>
</dbReference>
<evidence type="ECO:0000313" key="18">
    <source>
        <dbReference type="Proteomes" id="UP000218627"/>
    </source>
</evidence>
<keyword evidence="18" id="KW-1185">Reference proteome</keyword>
<feature type="binding site" evidence="13">
    <location>
        <begin position="14"/>
        <end position="21"/>
    </location>
    <ligand>
        <name>GTP</name>
        <dbReference type="ChEBI" id="CHEBI:37565"/>
        <label>1</label>
    </ligand>
</feature>
<evidence type="ECO:0000259" key="16">
    <source>
        <dbReference type="PROSITE" id="PS51711"/>
    </source>
</evidence>
<dbReference type="NCBIfam" id="TIGR00437">
    <property type="entry name" value="feoB"/>
    <property type="match status" value="1"/>
</dbReference>
<dbReference type="PROSITE" id="PS51711">
    <property type="entry name" value="G_FEOB"/>
    <property type="match status" value="1"/>
</dbReference>
<dbReference type="InterPro" id="IPR027417">
    <property type="entry name" value="P-loop_NTPase"/>
</dbReference>
<evidence type="ECO:0000256" key="14">
    <source>
        <dbReference type="PIRSR" id="PIRSR603373-2"/>
    </source>
</evidence>
<evidence type="ECO:0000256" key="13">
    <source>
        <dbReference type="PIRSR" id="PIRSR603373-1"/>
    </source>
</evidence>
<keyword evidence="7 15" id="KW-1133">Transmembrane helix</keyword>
<keyword evidence="9" id="KW-0406">Ion transport</keyword>
<feature type="binding site" evidence="13">
    <location>
        <begin position="120"/>
        <end position="123"/>
    </location>
    <ligand>
        <name>GTP</name>
        <dbReference type="ChEBI" id="CHEBI:37565"/>
        <label>1</label>
    </ligand>
</feature>
<evidence type="ECO:0000256" key="4">
    <source>
        <dbReference type="ARBA" id="ARBA00022496"/>
    </source>
</evidence>
<gene>
    <name evidence="17" type="ORF">SAMN06265353_1114</name>
</gene>
<accession>A0A285NYB8</accession>
<evidence type="ECO:0000256" key="7">
    <source>
        <dbReference type="ARBA" id="ARBA00022989"/>
    </source>
</evidence>
<reference evidence="18" key="1">
    <citation type="submission" date="2017-09" db="EMBL/GenBank/DDBJ databases">
        <authorList>
            <person name="Varghese N."/>
            <person name="Submissions S."/>
        </authorList>
    </citation>
    <scope>NUCLEOTIDE SEQUENCE [LARGE SCALE GENOMIC DNA]</scope>
    <source>
        <strain evidence="18">DSM 2913</strain>
    </source>
</reference>
<protein>
    <recommendedName>
        <fullName evidence="12 15">Ferrous iron transport protein B</fullName>
    </recommendedName>
</protein>
<keyword evidence="4 15" id="KW-0410">Iron transport</keyword>
<dbReference type="AlphaFoldDB" id="A0A285NYB8"/>
<feature type="transmembrane region" description="Helical" evidence="15">
    <location>
        <begin position="633"/>
        <end position="654"/>
    </location>
</feature>
<dbReference type="Pfam" id="PF02421">
    <property type="entry name" value="FeoB_N"/>
    <property type="match status" value="1"/>
</dbReference>
<dbReference type="InterPro" id="IPR003373">
    <property type="entry name" value="Fe2_transport_prot-B"/>
</dbReference>
<evidence type="ECO:0000256" key="6">
    <source>
        <dbReference type="ARBA" id="ARBA00022741"/>
    </source>
</evidence>
<evidence type="ECO:0000313" key="17">
    <source>
        <dbReference type="EMBL" id="SNZ14475.1"/>
    </source>
</evidence>
<dbReference type="InterPro" id="IPR011640">
    <property type="entry name" value="Fe2_transport_prot_B_C"/>
</dbReference>
<feature type="transmembrane region" description="Helical" evidence="15">
    <location>
        <begin position="434"/>
        <end position="454"/>
    </location>
</feature>
<evidence type="ECO:0000256" key="8">
    <source>
        <dbReference type="ARBA" id="ARBA00023004"/>
    </source>
</evidence>
<dbReference type="PANTHER" id="PTHR43185:SF1">
    <property type="entry name" value="FE(2+) TRANSPORTER FEOB"/>
    <property type="match status" value="1"/>
</dbReference>
<dbReference type="NCBIfam" id="TIGR00231">
    <property type="entry name" value="small_GTP"/>
    <property type="match status" value="1"/>
</dbReference>
<dbReference type="GO" id="GO:0015093">
    <property type="term" value="F:ferrous iron transmembrane transporter activity"/>
    <property type="evidence" value="ECO:0007669"/>
    <property type="project" value="UniProtKB-UniRule"/>
</dbReference>
<dbReference type="Gene3D" id="3.40.50.300">
    <property type="entry name" value="P-loop containing nucleotide triphosphate hydrolases"/>
    <property type="match status" value="1"/>
</dbReference>
<keyword evidence="3" id="KW-1003">Cell membrane</keyword>
<keyword evidence="6 13" id="KW-0547">Nucleotide-binding</keyword>
<feature type="binding site" evidence="14">
    <location>
        <position position="25"/>
    </location>
    <ligand>
        <name>Mg(2+)</name>
        <dbReference type="ChEBI" id="CHEBI:18420"/>
        <label>2</label>
    </ligand>
</feature>
<feature type="domain" description="FeoB-type G" evidence="16">
    <location>
        <begin position="7"/>
        <end position="169"/>
    </location>
</feature>
<keyword evidence="5 15" id="KW-0812">Transmembrane</keyword>
<dbReference type="InterPro" id="IPR011642">
    <property type="entry name" value="Gate_dom"/>
</dbReference>
<evidence type="ECO:0000256" key="9">
    <source>
        <dbReference type="ARBA" id="ARBA00023065"/>
    </source>
</evidence>
<keyword evidence="14" id="KW-0460">Magnesium</keyword>
<evidence type="ECO:0000256" key="10">
    <source>
        <dbReference type="ARBA" id="ARBA00023134"/>
    </source>
</evidence>
<feature type="binding site" evidence="13">
    <location>
        <begin position="39"/>
        <end position="43"/>
    </location>
    <ligand>
        <name>GTP</name>
        <dbReference type="ChEBI" id="CHEBI:37565"/>
        <label>1</label>
    </ligand>
</feature>
<dbReference type="Pfam" id="PF07664">
    <property type="entry name" value="FeoB_C"/>
    <property type="match status" value="1"/>
</dbReference>
<dbReference type="SUPFAM" id="SSF52540">
    <property type="entry name" value="P-loop containing nucleoside triphosphate hydrolases"/>
    <property type="match status" value="1"/>
</dbReference>
<dbReference type="OrthoDB" id="9809127at2"/>
<evidence type="ECO:0000256" key="15">
    <source>
        <dbReference type="RuleBase" id="RU362098"/>
    </source>
</evidence>
<dbReference type="PANTHER" id="PTHR43185">
    <property type="entry name" value="FERROUS IRON TRANSPORT PROTEIN B"/>
    <property type="match status" value="1"/>
</dbReference>
<keyword evidence="14" id="KW-0479">Metal-binding</keyword>
<comment type="function">
    <text evidence="15">Probable transporter of a GTP-driven Fe(2+) uptake system.</text>
</comment>
<keyword evidence="2 15" id="KW-0813">Transport</keyword>
<dbReference type="GO" id="GO:0005525">
    <property type="term" value="F:GTP binding"/>
    <property type="evidence" value="ECO:0007669"/>
    <property type="project" value="UniProtKB-KW"/>
</dbReference>
<feature type="transmembrane region" description="Helical" evidence="15">
    <location>
        <begin position="369"/>
        <end position="391"/>
    </location>
</feature>
<feature type="transmembrane region" description="Helical" evidence="15">
    <location>
        <begin position="320"/>
        <end position="349"/>
    </location>
</feature>
<dbReference type="EMBL" id="OBEN01000005">
    <property type="protein sequence ID" value="SNZ14475.1"/>
    <property type="molecule type" value="Genomic_DNA"/>
</dbReference>
<feature type="binding site" evidence="14">
    <location>
        <position position="29"/>
    </location>
    <ligand>
        <name>Mg(2+)</name>
        <dbReference type="ChEBI" id="CHEBI:18420"/>
        <label>2</label>
    </ligand>
</feature>
<dbReference type="Pfam" id="PF07670">
    <property type="entry name" value="Gate"/>
    <property type="match status" value="2"/>
</dbReference>
<sequence length="687" mass="77845">MKPLKKIIRVALAGNPNVGKTSLLNHLVGTTLKVGNWPGVTVEKKEGSTLYGEYTVNFIDLPGIYTLEPVSEDEFIAYRFLTEETPDVILNVVETPNMERDLLLTVELLELGIPMVLALNMVDEAQKLGIDVDTKRLEELLGIKVVKTNGRTGAGVKDLLIAVVETYEKGIKPKEVKYSEDLERLLASIRELADESKHDLIKKLLTHREYFQQIEKLYGRPAYYVIRENRFAFAHGLYNEVIKRKPITSMDITTLLDKFLLHPYIGTVAFFLIMFTLFKISFDFSKPFMDWLDGFLNEFVSPIIKMVLKDLGAPTLVIRFFSEAFVGGVGFVLTFTPLIAVIYLLLSFLEFTGYLPRIAFLMDRFMHKLGLHGKSLVPLLLGFGCNVPAIVATRTMESKRDKLLVIAMIPFMSCPARLVVFSFFAITFFKNPVLVIFSLYMFGIVMALITAMILRKTALRGTIDHFVMELPPYRLPTLRLLFRMVWVYLKDFLYRAGTLIFAVSILIWLSMNLPPGVEKPEDSIAGKIGKAITPIFEPIGINDWRISTSLIPAFLAREIVLSSMATIYSVEEQGKKEDFSVYESAKKQFFGLLSATKEAFSSLINPFPKTFEISEEHSVLRNTISRSMDERSALSFMIFILIYTSCLGTVAVMWREAGKKFALSFLAYSFVMAWLSAFLVYRIGMLS</sequence>
<feature type="transmembrane region" description="Helical" evidence="15">
    <location>
        <begin position="259"/>
        <end position="282"/>
    </location>
</feature>
<evidence type="ECO:0000256" key="5">
    <source>
        <dbReference type="ARBA" id="ARBA00022692"/>
    </source>
</evidence>
<evidence type="ECO:0000256" key="11">
    <source>
        <dbReference type="ARBA" id="ARBA00023136"/>
    </source>
</evidence>
<name>A0A285NYB8_9AQUI</name>
<feature type="binding site" evidence="13">
    <location>
        <begin position="60"/>
        <end position="63"/>
    </location>
    <ligand>
        <name>GTP</name>
        <dbReference type="ChEBI" id="CHEBI:37565"/>
        <label>1</label>
    </ligand>
</feature>
<evidence type="ECO:0000256" key="12">
    <source>
        <dbReference type="NCBIfam" id="TIGR00437"/>
    </source>
</evidence>
<comment type="subcellular location">
    <subcellularLocation>
        <location evidence="15">Cell inner membrane</location>
        <topology evidence="15">Multi-pass membrane protein</topology>
    </subcellularLocation>
    <subcellularLocation>
        <location evidence="1">Cell membrane</location>
        <topology evidence="1">Multi-pass membrane protein</topology>
    </subcellularLocation>
</comment>
<comment type="similarity">
    <text evidence="15">Belongs to the TRAFAC class TrmE-Era-EngA-EngB-Septin-like GTPase superfamily. FeoB GTPase (TC 9.A.8) family.</text>
</comment>
<dbReference type="Proteomes" id="UP000218627">
    <property type="component" value="Unassembled WGS sequence"/>
</dbReference>
<dbReference type="CDD" id="cd01879">
    <property type="entry name" value="FeoB"/>
    <property type="match status" value="1"/>
</dbReference>
<feature type="transmembrane region" description="Helical" evidence="15">
    <location>
        <begin position="403"/>
        <end position="428"/>
    </location>
</feature>
<dbReference type="InterPro" id="IPR030389">
    <property type="entry name" value="G_FEOB_dom"/>
</dbReference>
<keyword evidence="11 15" id="KW-0472">Membrane</keyword>
<dbReference type="InterPro" id="IPR005225">
    <property type="entry name" value="Small_GTP-bd"/>
</dbReference>
<feature type="transmembrane region" description="Helical" evidence="15">
    <location>
        <begin position="661"/>
        <end position="681"/>
    </location>
</feature>
<keyword evidence="10 13" id="KW-0342">GTP-binding</keyword>
<evidence type="ECO:0000256" key="2">
    <source>
        <dbReference type="ARBA" id="ARBA00022448"/>
    </source>
</evidence>
<keyword evidence="8 15" id="KW-0408">Iron</keyword>
<dbReference type="GO" id="GO:0005886">
    <property type="term" value="C:plasma membrane"/>
    <property type="evidence" value="ECO:0007669"/>
    <property type="project" value="UniProtKB-SubCell"/>
</dbReference>
<feature type="transmembrane region" description="Helical" evidence="15">
    <location>
        <begin position="492"/>
        <end position="511"/>
    </location>
</feature>
<evidence type="ECO:0000256" key="1">
    <source>
        <dbReference type="ARBA" id="ARBA00004651"/>
    </source>
</evidence>
<evidence type="ECO:0000256" key="3">
    <source>
        <dbReference type="ARBA" id="ARBA00022475"/>
    </source>
</evidence>